<protein>
    <recommendedName>
        <fullName evidence="1">AB hydrolase-1 domain-containing protein</fullName>
    </recommendedName>
</protein>
<dbReference type="InterPro" id="IPR000073">
    <property type="entry name" value="AB_hydrolase_1"/>
</dbReference>
<keyword evidence="3" id="KW-1185">Reference proteome</keyword>
<dbReference type="InterPro" id="IPR050266">
    <property type="entry name" value="AB_hydrolase_sf"/>
</dbReference>
<sequence>MPGRRAACLPPQAGTCGGSASGRGCDQARGTACQPARRGGQTAAGRWMRGRGMMRDGAGRMDEAPEAILAALDRDARRIETPCGAGRMAWRVWGPADEDAAPLVLFHGGSGSWRHWARNILPLARHRLVVCPDLPGLGESALPPPADTPAPVAAVVRAGLADILGPGRRYDLCGFSFGALLAGHVAAQAGEELRSVTLVGAGALGLRRQVTELVKVRSVAGEARLAAHRHNLASLMFADAHNIDALALAIQEANTQAARFKSRGFASSTSLKDAIARARCPVALLYGERDAIAWPELELRFQALREVQPEAWTGVIPGAGHWVAYEAAEAFNAVLLDMLRRRIGL</sequence>
<dbReference type="Pfam" id="PF12697">
    <property type="entry name" value="Abhydrolase_6"/>
    <property type="match status" value="1"/>
</dbReference>
<dbReference type="Gene3D" id="3.40.50.1820">
    <property type="entry name" value="alpha/beta hydrolase"/>
    <property type="match status" value="1"/>
</dbReference>
<reference evidence="2 3" key="1">
    <citation type="journal article" date="2020" name="Microorganisms">
        <title>Osmotic Adaptation and Compatible Solute Biosynthesis of Phototrophic Bacteria as Revealed from Genome Analyses.</title>
        <authorList>
            <person name="Imhoff J.F."/>
            <person name="Rahn T."/>
            <person name="Kunzel S."/>
            <person name="Keller A."/>
            <person name="Neulinger S.C."/>
        </authorList>
    </citation>
    <scope>NUCLEOTIDE SEQUENCE [LARGE SCALE GENOMIC DNA]</scope>
    <source>
        <strain evidence="2 3">DSM 15382</strain>
    </source>
</reference>
<gene>
    <name evidence="2" type="ORF">CKO45_12555</name>
</gene>
<dbReference type="PANTHER" id="PTHR43798">
    <property type="entry name" value="MONOACYLGLYCEROL LIPASE"/>
    <property type="match status" value="1"/>
</dbReference>
<organism evidence="2 3">
    <name type="scientific">Paracraurococcus ruber</name>
    <dbReference type="NCBI Taxonomy" id="77675"/>
    <lineage>
        <taxon>Bacteria</taxon>
        <taxon>Pseudomonadati</taxon>
        <taxon>Pseudomonadota</taxon>
        <taxon>Alphaproteobacteria</taxon>
        <taxon>Acetobacterales</taxon>
        <taxon>Roseomonadaceae</taxon>
        <taxon>Paracraurococcus</taxon>
    </lineage>
</organism>
<accession>A0ABS1CXA9</accession>
<comment type="caution">
    <text evidence="2">The sequence shown here is derived from an EMBL/GenBank/DDBJ whole genome shotgun (WGS) entry which is preliminary data.</text>
</comment>
<proteinExistence type="predicted"/>
<dbReference type="InterPro" id="IPR029058">
    <property type="entry name" value="AB_hydrolase_fold"/>
</dbReference>
<evidence type="ECO:0000313" key="3">
    <source>
        <dbReference type="Proteomes" id="UP000697995"/>
    </source>
</evidence>
<dbReference type="Proteomes" id="UP000697995">
    <property type="component" value="Unassembled WGS sequence"/>
</dbReference>
<name>A0ABS1CXA9_9PROT</name>
<feature type="domain" description="AB hydrolase-1" evidence="1">
    <location>
        <begin position="103"/>
        <end position="333"/>
    </location>
</feature>
<dbReference type="SUPFAM" id="SSF53474">
    <property type="entry name" value="alpha/beta-Hydrolases"/>
    <property type="match status" value="1"/>
</dbReference>
<dbReference type="EMBL" id="NRSG01000080">
    <property type="protein sequence ID" value="MBK1659065.1"/>
    <property type="molecule type" value="Genomic_DNA"/>
</dbReference>
<evidence type="ECO:0000259" key="1">
    <source>
        <dbReference type="Pfam" id="PF12697"/>
    </source>
</evidence>
<evidence type="ECO:0000313" key="2">
    <source>
        <dbReference type="EMBL" id="MBK1659065.1"/>
    </source>
</evidence>